<keyword evidence="3" id="KW-1185">Reference proteome</keyword>
<proteinExistence type="predicted"/>
<evidence type="ECO:0000256" key="1">
    <source>
        <dbReference type="SAM" id="MobiDB-lite"/>
    </source>
</evidence>
<accession>A0AAD3D2W4</accession>
<gene>
    <name evidence="2" type="ORF">CTEN210_12031</name>
</gene>
<name>A0AAD3D2W4_9STRA</name>
<dbReference type="AlphaFoldDB" id="A0AAD3D2W4"/>
<evidence type="ECO:0000313" key="2">
    <source>
        <dbReference type="EMBL" id="GFH55555.1"/>
    </source>
</evidence>
<feature type="compositionally biased region" description="Low complexity" evidence="1">
    <location>
        <begin position="1"/>
        <end position="17"/>
    </location>
</feature>
<organism evidence="2 3">
    <name type="scientific">Chaetoceros tenuissimus</name>
    <dbReference type="NCBI Taxonomy" id="426638"/>
    <lineage>
        <taxon>Eukaryota</taxon>
        <taxon>Sar</taxon>
        <taxon>Stramenopiles</taxon>
        <taxon>Ochrophyta</taxon>
        <taxon>Bacillariophyta</taxon>
        <taxon>Coscinodiscophyceae</taxon>
        <taxon>Chaetocerotophycidae</taxon>
        <taxon>Chaetocerotales</taxon>
        <taxon>Chaetocerotaceae</taxon>
        <taxon>Chaetoceros</taxon>
    </lineage>
</organism>
<feature type="compositionally biased region" description="Basic and acidic residues" evidence="1">
    <location>
        <begin position="20"/>
        <end position="34"/>
    </location>
</feature>
<protein>
    <submittedName>
        <fullName evidence="2">Uncharacterized protein</fullName>
    </submittedName>
</protein>
<reference evidence="2 3" key="1">
    <citation type="journal article" date="2021" name="Sci. Rep.">
        <title>The genome of the diatom Chaetoceros tenuissimus carries an ancient integrated fragment of an extant virus.</title>
        <authorList>
            <person name="Hongo Y."/>
            <person name="Kimura K."/>
            <person name="Takaki Y."/>
            <person name="Yoshida Y."/>
            <person name="Baba S."/>
            <person name="Kobayashi G."/>
            <person name="Nagasaki K."/>
            <person name="Hano T."/>
            <person name="Tomaru Y."/>
        </authorList>
    </citation>
    <scope>NUCLEOTIDE SEQUENCE [LARGE SCALE GENOMIC DNA]</scope>
    <source>
        <strain evidence="2 3">NIES-3715</strain>
    </source>
</reference>
<evidence type="ECO:0000313" key="3">
    <source>
        <dbReference type="Proteomes" id="UP001054902"/>
    </source>
</evidence>
<comment type="caution">
    <text evidence="2">The sequence shown here is derived from an EMBL/GenBank/DDBJ whole genome shotgun (WGS) entry which is preliminary data.</text>
</comment>
<dbReference type="Proteomes" id="UP001054902">
    <property type="component" value="Unassembled WGS sequence"/>
</dbReference>
<feature type="region of interest" description="Disordered" evidence="1">
    <location>
        <begin position="1"/>
        <end position="50"/>
    </location>
</feature>
<sequence length="255" mass="28453">MSAAGSSSIQSIGSSASNRSKIEELRKKRLEITKKKNRLPSYQKSYSMESEDMSVGSLQSMVSSASSRSRIEELRKKRMEITKRKNRLQSSIHSSPRLYKSYSMESDDDSFVSRQSLGSPTNYGIPISISLQTQSSGVTALSDHLLCDSNAASDTSNSSVYKNGNKHETMSEEVKGKCKQSSDTSVCGSLSGKEVLRFGKYKGKTYWHVLQNDSTYSYITMVDSEQSDNPDIIHFGKWVKDHLAFYCGCKYKDVS</sequence>
<dbReference type="EMBL" id="BLLK01000049">
    <property type="protein sequence ID" value="GFH55555.1"/>
    <property type="molecule type" value="Genomic_DNA"/>
</dbReference>